<dbReference type="EMBL" id="CP011112">
    <property type="protein sequence ID" value="AKU16557.1"/>
    <property type="molecule type" value="Genomic_DNA"/>
</dbReference>
<dbReference type="SUPFAM" id="SSF53335">
    <property type="entry name" value="S-adenosyl-L-methionine-dependent methyltransferases"/>
    <property type="match status" value="1"/>
</dbReference>
<proteinExistence type="predicted"/>
<dbReference type="Gene3D" id="3.40.50.150">
    <property type="entry name" value="Vaccinia Virus protein VP39"/>
    <property type="match status" value="1"/>
</dbReference>
<dbReference type="Proteomes" id="UP000066480">
    <property type="component" value="Chromosome"/>
</dbReference>
<feature type="domain" description="Methyltransferase" evidence="1">
    <location>
        <begin position="42"/>
        <end position="138"/>
    </location>
</feature>
<dbReference type="KEGG" id="lmoi:VV02_12950"/>
<sequence length="244" mass="27441">MKDYEAWAEFGDTLRLPVDPANDFVATVPWEGAAFDASLPLIDIGPGSGVTTVALAQRYPDSEVIAVEPDWIMRSLLMLRIAEHTEVRERTTVMPESILDSWLPDQCGGALLFNVIYFLGEREREQFWARMAKVLAPGASVLMSRSYGAGDGAVARKLSKSATMGRHEYQRWFEAQPLEDGRVEITNTYVVLRDGEVVREEQTQVTPYGLSEDHVVDEIPVGQFGIEELDEEFLAIRRHPDIIR</sequence>
<dbReference type="CDD" id="cd02440">
    <property type="entry name" value="AdoMet_MTases"/>
    <property type="match status" value="1"/>
</dbReference>
<dbReference type="InterPro" id="IPR041698">
    <property type="entry name" value="Methyltransf_25"/>
</dbReference>
<dbReference type="AlphaFoldDB" id="A0A0K1JIL0"/>
<dbReference type="InterPro" id="IPR029063">
    <property type="entry name" value="SAM-dependent_MTases_sf"/>
</dbReference>
<keyword evidence="3" id="KW-1185">Reference proteome</keyword>
<accession>A0A0K1JIL0</accession>
<dbReference type="OrthoDB" id="9795634at2"/>
<dbReference type="RefSeq" id="WP_052591984.1">
    <property type="nucleotide sequence ID" value="NZ_CP011112.1"/>
</dbReference>
<dbReference type="Pfam" id="PF13649">
    <property type="entry name" value="Methyltransf_25"/>
    <property type="match status" value="1"/>
</dbReference>
<organism evidence="2 3">
    <name type="scientific">Luteipulveratus mongoliensis</name>
    <dbReference type="NCBI Taxonomy" id="571913"/>
    <lineage>
        <taxon>Bacteria</taxon>
        <taxon>Bacillati</taxon>
        <taxon>Actinomycetota</taxon>
        <taxon>Actinomycetes</taxon>
        <taxon>Micrococcales</taxon>
        <taxon>Dermacoccaceae</taxon>
        <taxon>Luteipulveratus</taxon>
    </lineage>
</organism>
<name>A0A0K1JIL0_9MICO</name>
<gene>
    <name evidence="2" type="ORF">VV02_12950</name>
</gene>
<protein>
    <recommendedName>
        <fullName evidence="1">Methyltransferase domain-containing protein</fullName>
    </recommendedName>
</protein>
<dbReference type="STRING" id="571913.VV02_12950"/>
<evidence type="ECO:0000313" key="3">
    <source>
        <dbReference type="Proteomes" id="UP000066480"/>
    </source>
</evidence>
<evidence type="ECO:0000313" key="2">
    <source>
        <dbReference type="EMBL" id="AKU16557.1"/>
    </source>
</evidence>
<evidence type="ECO:0000259" key="1">
    <source>
        <dbReference type="Pfam" id="PF13649"/>
    </source>
</evidence>
<reference evidence="2 3" key="1">
    <citation type="submission" date="2015-03" db="EMBL/GenBank/DDBJ databases">
        <title>Luteipulveratus halotolerans sp. nov., a novel actinobacterium (Dermacoccaceae) from Sarawak, Malaysia.</title>
        <authorList>
            <person name="Juboi H."/>
            <person name="Basik A."/>
            <person name="Shamsul S.S."/>
            <person name="Arnold P."/>
            <person name="Schmitt E.K."/>
            <person name="Sanglier J.-J."/>
            <person name="Yeo T."/>
        </authorList>
    </citation>
    <scope>NUCLEOTIDE SEQUENCE [LARGE SCALE GENOMIC DNA]</scope>
    <source>
        <strain evidence="2 3">MN07-A0370</strain>
    </source>
</reference>